<dbReference type="InterPro" id="IPR002433">
    <property type="entry name" value="Orn_de-COase"/>
</dbReference>
<dbReference type="InterPro" id="IPR022644">
    <property type="entry name" value="De-COase2_N"/>
</dbReference>
<name>A0ABM1C3G4_LIMPO</name>
<evidence type="ECO:0000313" key="6">
    <source>
        <dbReference type="Proteomes" id="UP000694941"/>
    </source>
</evidence>
<dbReference type="Pfam" id="PF02784">
    <property type="entry name" value="Orn_Arg_deC_N"/>
    <property type="match status" value="2"/>
</dbReference>
<evidence type="ECO:0000256" key="3">
    <source>
        <dbReference type="ARBA" id="ARBA00022898"/>
    </source>
</evidence>
<proteinExistence type="inferred from homology"/>
<keyword evidence="4" id="KW-0456">Lyase</keyword>
<dbReference type="InterPro" id="IPR009006">
    <property type="entry name" value="Ala_racemase/Decarboxylase_C"/>
</dbReference>
<dbReference type="PANTHER" id="PTHR11482">
    <property type="entry name" value="ARGININE/DIAMINOPIMELATE/ORNITHINE DECARBOXYLASE"/>
    <property type="match status" value="1"/>
</dbReference>
<dbReference type="PRINTS" id="PR01182">
    <property type="entry name" value="ORNDCRBXLASE"/>
</dbReference>
<evidence type="ECO:0000313" key="7">
    <source>
        <dbReference type="RefSeq" id="XP_013793496.2"/>
    </source>
</evidence>
<organism evidence="6 7">
    <name type="scientific">Limulus polyphemus</name>
    <name type="common">Atlantic horseshoe crab</name>
    <dbReference type="NCBI Taxonomy" id="6850"/>
    <lineage>
        <taxon>Eukaryota</taxon>
        <taxon>Metazoa</taxon>
        <taxon>Ecdysozoa</taxon>
        <taxon>Arthropoda</taxon>
        <taxon>Chelicerata</taxon>
        <taxon>Merostomata</taxon>
        <taxon>Xiphosura</taxon>
        <taxon>Limulidae</taxon>
        <taxon>Limulus</taxon>
    </lineage>
</organism>
<dbReference type="SUPFAM" id="SSF50621">
    <property type="entry name" value="Alanine racemase C-terminal domain-like"/>
    <property type="match status" value="1"/>
</dbReference>
<comment type="similarity">
    <text evidence="2">Belongs to the Orn/Lys/Arg decarboxylase class-II family.</text>
</comment>
<comment type="cofactor">
    <cofactor evidence="1">
        <name>pyridoxal 5'-phosphate</name>
        <dbReference type="ChEBI" id="CHEBI:597326"/>
    </cofactor>
</comment>
<evidence type="ECO:0000259" key="5">
    <source>
        <dbReference type="Pfam" id="PF02784"/>
    </source>
</evidence>
<evidence type="ECO:0000256" key="1">
    <source>
        <dbReference type="ARBA" id="ARBA00001933"/>
    </source>
</evidence>
<protein>
    <submittedName>
        <fullName evidence="7">Antizyme inhibitor 2-like</fullName>
    </submittedName>
</protein>
<dbReference type="InterPro" id="IPR029066">
    <property type="entry name" value="PLP-binding_barrel"/>
</dbReference>
<dbReference type="GeneID" id="106477483"/>
<feature type="domain" description="Orn/DAP/Arg decarboxylase 2 N-terminal" evidence="5">
    <location>
        <begin position="58"/>
        <end position="144"/>
    </location>
</feature>
<keyword evidence="6" id="KW-1185">Reference proteome</keyword>
<gene>
    <name evidence="7" type="primary">LOC106477483</name>
</gene>
<reference evidence="7" key="1">
    <citation type="submission" date="2025-08" db="UniProtKB">
        <authorList>
            <consortium name="RefSeq"/>
        </authorList>
    </citation>
    <scope>IDENTIFICATION</scope>
    <source>
        <tissue evidence="7">Muscle</tissue>
    </source>
</reference>
<evidence type="ECO:0000256" key="4">
    <source>
        <dbReference type="ARBA" id="ARBA00023239"/>
    </source>
</evidence>
<dbReference type="PANTHER" id="PTHR11482:SF6">
    <property type="entry name" value="ORNITHINE DECARBOXYLASE 1-RELATED"/>
    <property type="match status" value="1"/>
</dbReference>
<dbReference type="Gene3D" id="3.20.20.10">
    <property type="entry name" value="Alanine racemase"/>
    <property type="match status" value="2"/>
</dbReference>
<dbReference type="Proteomes" id="UP000694941">
    <property type="component" value="Unplaced"/>
</dbReference>
<dbReference type="SUPFAM" id="SSF51419">
    <property type="entry name" value="PLP-binding barrel"/>
    <property type="match status" value="1"/>
</dbReference>
<feature type="domain" description="Orn/DAP/Arg decarboxylase 2 N-terminal" evidence="5">
    <location>
        <begin position="1"/>
        <end position="57"/>
    </location>
</feature>
<feature type="non-terminal residue" evidence="7">
    <location>
        <position position="1"/>
    </location>
</feature>
<sequence length="207" mass="23021">QEIQKLVEIGVKPCKIIFANPVKFRTHIKFAASVGVHLMTFDCVEELLKIRECDPEASFHVGFSFQDSKCYVEAIKTARWVFDEVSKMGVKMTLLDIGGGYPGSRTSLNCFKEIATSIGKTLDQCFPPSCGVRVIAEPGQYMVAAAFNLYSKVILVKNQQSLERKNSLCGINTYITDGRYGSFGGNFYPFQDIQVVPLAVSKKIHSE</sequence>
<keyword evidence="3" id="KW-0663">Pyridoxal phosphate</keyword>
<evidence type="ECO:0000256" key="2">
    <source>
        <dbReference type="ARBA" id="ARBA00008872"/>
    </source>
</evidence>
<dbReference type="PROSITE" id="PS00879">
    <property type="entry name" value="ODR_DC_2_2"/>
    <property type="match status" value="1"/>
</dbReference>
<dbReference type="InterPro" id="IPR022657">
    <property type="entry name" value="De-COase2_CS"/>
</dbReference>
<accession>A0ABM1C3G4</accession>
<dbReference type="RefSeq" id="XP_013793496.2">
    <property type="nucleotide sequence ID" value="XM_013938042.2"/>
</dbReference>